<dbReference type="Pfam" id="PF04229">
    <property type="entry name" value="GrpB"/>
    <property type="match status" value="1"/>
</dbReference>
<reference evidence="1 2" key="1">
    <citation type="journal article" date="2015" name="Stand. Genomic Sci.">
        <title>Genomic Encyclopedia of Bacterial and Archaeal Type Strains, Phase III: the genomes of soil and plant-associated and newly described type strains.</title>
        <authorList>
            <person name="Whitman W.B."/>
            <person name="Woyke T."/>
            <person name="Klenk H.P."/>
            <person name="Zhou Y."/>
            <person name="Lilburn T.G."/>
            <person name="Beck B.J."/>
            <person name="De Vos P."/>
            <person name="Vandamme P."/>
            <person name="Eisen J.A."/>
            <person name="Garrity G."/>
            <person name="Hugenholtz P."/>
            <person name="Kyrpides N.C."/>
        </authorList>
    </citation>
    <scope>NUCLEOTIDE SEQUENCE [LARGE SCALE GENOMIC DNA]</scope>
    <source>
        <strain evidence="1 2">CV53</strain>
    </source>
</reference>
<keyword evidence="2" id="KW-1185">Reference proteome</keyword>
<name>A0A4R2BGS2_9BACI</name>
<sequence>MGKSRIHLENDHLKWQKNYEYEKDQILQAIGLKTLGIEHIGSTSIKGMAAKPIIDIMVTREARVVNIPWPFFISRSNYINVPFV</sequence>
<evidence type="ECO:0000313" key="1">
    <source>
        <dbReference type="EMBL" id="TCN26191.1"/>
    </source>
</evidence>
<accession>A0A4R2BGS2</accession>
<dbReference type="PANTHER" id="PTHR34822">
    <property type="entry name" value="GRPB DOMAIN PROTEIN (AFU_ORTHOLOGUE AFUA_1G01530)"/>
    <property type="match status" value="1"/>
</dbReference>
<dbReference type="AlphaFoldDB" id="A0A4R2BGS2"/>
<dbReference type="EMBL" id="SLVV01000004">
    <property type="protein sequence ID" value="TCN26191.1"/>
    <property type="molecule type" value="Genomic_DNA"/>
</dbReference>
<dbReference type="SUPFAM" id="SSF81301">
    <property type="entry name" value="Nucleotidyltransferase"/>
    <property type="match status" value="1"/>
</dbReference>
<dbReference type="RefSeq" id="WP_158287047.1">
    <property type="nucleotide sequence ID" value="NZ_JABUHM010000015.1"/>
</dbReference>
<organism evidence="1 2">
    <name type="scientific">Mesobacillus foraminis</name>
    <dbReference type="NCBI Taxonomy" id="279826"/>
    <lineage>
        <taxon>Bacteria</taxon>
        <taxon>Bacillati</taxon>
        <taxon>Bacillota</taxon>
        <taxon>Bacilli</taxon>
        <taxon>Bacillales</taxon>
        <taxon>Bacillaceae</taxon>
        <taxon>Mesobacillus</taxon>
    </lineage>
</organism>
<dbReference type="PANTHER" id="PTHR34822:SF1">
    <property type="entry name" value="GRPB FAMILY PROTEIN"/>
    <property type="match status" value="1"/>
</dbReference>
<proteinExistence type="predicted"/>
<gene>
    <name evidence="1" type="ORF">EV146_104301</name>
</gene>
<dbReference type="InterPro" id="IPR043519">
    <property type="entry name" value="NT_sf"/>
</dbReference>
<dbReference type="InterPro" id="IPR007344">
    <property type="entry name" value="GrpB/CoaE"/>
</dbReference>
<comment type="caution">
    <text evidence="1">The sequence shown here is derived from an EMBL/GenBank/DDBJ whole genome shotgun (WGS) entry which is preliminary data.</text>
</comment>
<evidence type="ECO:0000313" key="2">
    <source>
        <dbReference type="Proteomes" id="UP000295689"/>
    </source>
</evidence>
<protein>
    <submittedName>
        <fullName evidence="1">GrpB protein</fullName>
    </submittedName>
</protein>
<dbReference type="Gene3D" id="3.30.460.10">
    <property type="entry name" value="Beta Polymerase, domain 2"/>
    <property type="match status" value="1"/>
</dbReference>
<dbReference type="Proteomes" id="UP000295689">
    <property type="component" value="Unassembled WGS sequence"/>
</dbReference>